<dbReference type="EMBL" id="LECT01000019">
    <property type="protein sequence ID" value="KLU05426.1"/>
    <property type="molecule type" value="Genomic_DNA"/>
</dbReference>
<accession>A0A0J1BFW0</accession>
<dbReference type="Proteomes" id="UP000036367">
    <property type="component" value="Unassembled WGS sequence"/>
</dbReference>
<gene>
    <name evidence="1" type="ORF">RISK_002633</name>
</gene>
<keyword evidence="2" id="KW-1185">Reference proteome</keyword>
<proteinExistence type="predicted"/>
<name>A0A0J1BFW0_RHOIS</name>
<evidence type="ECO:0000313" key="1">
    <source>
        <dbReference type="EMBL" id="KLU05426.1"/>
    </source>
</evidence>
<comment type="caution">
    <text evidence="1">The sequence shown here is derived from an EMBL/GenBank/DDBJ whole genome shotgun (WGS) entry which is preliminary data.</text>
</comment>
<evidence type="ECO:0000313" key="2">
    <source>
        <dbReference type="Proteomes" id="UP000036367"/>
    </source>
</evidence>
<sequence length="317" mass="35109">MGFDIRCRVDVEDRRLWLDVDAIWQKWIQWDRVVPGKSNAIFHHAINGIDRFQTNVTVVRVAFGDKNLTRLGLDRAIRDSVSIVVLQEVTEVVILSHQGTWCDAVAHDRDVVLATSGQMDGADVAVLGAERSTRQIVNVWVRVNRVRLVVSDVGVSTDENQLTIAVIDSERRITTVRLVGVVHVKDDRHCAGRVVDAADHLDASLSRVKAIPVDVQVAIGHALLGPQVAGDRDRCHVALQKALQRLSLCEGVVCRCLDFARFTEDVTACWQSTHVDGCGGVPHVGVLNRTARILIDLLQSDLHLVLATADTIQRCRR</sequence>
<reference evidence="1" key="1">
    <citation type="submission" date="2015-05" db="EMBL/GenBank/DDBJ databases">
        <title>Permanent draft genome of Rhodopirellula islandicus K833.</title>
        <authorList>
            <person name="Kizina J."/>
            <person name="Richter M."/>
            <person name="Glockner F.O."/>
            <person name="Harder J."/>
        </authorList>
    </citation>
    <scope>NUCLEOTIDE SEQUENCE [LARGE SCALE GENOMIC DNA]</scope>
    <source>
        <strain evidence="1">K833</strain>
    </source>
</reference>
<organism evidence="1 2">
    <name type="scientific">Rhodopirellula islandica</name>
    <dbReference type="NCBI Taxonomy" id="595434"/>
    <lineage>
        <taxon>Bacteria</taxon>
        <taxon>Pseudomonadati</taxon>
        <taxon>Planctomycetota</taxon>
        <taxon>Planctomycetia</taxon>
        <taxon>Pirellulales</taxon>
        <taxon>Pirellulaceae</taxon>
        <taxon>Rhodopirellula</taxon>
    </lineage>
</organism>
<dbReference type="AlphaFoldDB" id="A0A0J1BFW0"/>
<protein>
    <submittedName>
        <fullName evidence="1">Uncharacterized protein</fullName>
    </submittedName>
</protein>